<keyword evidence="7" id="KW-1185">Reference proteome</keyword>
<dbReference type="Gene3D" id="1.10.357.140">
    <property type="entry name" value="UbiA prenyltransferase"/>
    <property type="match status" value="1"/>
</dbReference>
<accession>A0ABR3EUU6</accession>
<name>A0ABR3EUU6_9AGAR</name>
<dbReference type="InterPro" id="IPR050475">
    <property type="entry name" value="Prenyltransferase_related"/>
</dbReference>
<sequence>MDLSVFSKHKKHVAPWLSLLKDNLLETTSQLLVSSMNVAHIGYAFTMSDIKTITVPVTFYGLVSSPQLPGIHTTARLLVWVWVNLLHFCAANQMYSAEEDAANKPYRPIPAGLMTVKSAVVLRWALIPICLLLSWMDGALLPGISLCLSFLAYNEGGLDSRWQVFLFSHRVVFFLIILSFSALRYSKSLLNAWGIVSWDVGASIIASAEKPSLHERYWLAPFLSFGLIWTTIHIQDFRDEVGDRMQGRITFPTLSPEGSRYFTLFIINLWTIGLGWYWNLSMVGYSLFAAFGLYLSLRTFLQRTEHDDKVSLRVYMLWLTIARTLPFLAEHGSLLLVR</sequence>
<feature type="transmembrane region" description="Helical" evidence="5">
    <location>
        <begin position="283"/>
        <end position="300"/>
    </location>
</feature>
<dbReference type="InterPro" id="IPR000537">
    <property type="entry name" value="UbiA_prenyltransferase"/>
</dbReference>
<comment type="caution">
    <text evidence="6">The sequence shown here is derived from an EMBL/GenBank/DDBJ whole genome shotgun (WGS) entry which is preliminary data.</text>
</comment>
<dbReference type="PANTHER" id="PTHR42723:SF1">
    <property type="entry name" value="CHLOROPHYLL SYNTHASE, CHLOROPLASTIC"/>
    <property type="match status" value="1"/>
</dbReference>
<feature type="transmembrane region" description="Helical" evidence="5">
    <location>
        <begin position="312"/>
        <end position="329"/>
    </location>
</feature>
<evidence type="ECO:0000313" key="6">
    <source>
        <dbReference type="EMBL" id="KAL0566672.1"/>
    </source>
</evidence>
<protein>
    <recommendedName>
        <fullName evidence="8">UbiA prenyltransferase</fullName>
    </recommendedName>
</protein>
<organism evidence="6 7">
    <name type="scientific">Marasmius crinis-equi</name>
    <dbReference type="NCBI Taxonomy" id="585013"/>
    <lineage>
        <taxon>Eukaryota</taxon>
        <taxon>Fungi</taxon>
        <taxon>Dikarya</taxon>
        <taxon>Basidiomycota</taxon>
        <taxon>Agaricomycotina</taxon>
        <taxon>Agaricomycetes</taxon>
        <taxon>Agaricomycetidae</taxon>
        <taxon>Agaricales</taxon>
        <taxon>Marasmiineae</taxon>
        <taxon>Marasmiaceae</taxon>
        <taxon>Marasmius</taxon>
    </lineage>
</organism>
<feature type="transmembrane region" description="Helical" evidence="5">
    <location>
        <begin position="218"/>
        <end position="237"/>
    </location>
</feature>
<keyword evidence="2 5" id="KW-0812">Transmembrane</keyword>
<dbReference type="PANTHER" id="PTHR42723">
    <property type="entry name" value="CHLOROPHYLL SYNTHASE"/>
    <property type="match status" value="1"/>
</dbReference>
<feature type="transmembrane region" description="Helical" evidence="5">
    <location>
        <begin position="164"/>
        <end position="183"/>
    </location>
</feature>
<reference evidence="6 7" key="1">
    <citation type="submission" date="2024-02" db="EMBL/GenBank/DDBJ databases">
        <title>A draft genome for the cacao thread blight pathogen Marasmius crinis-equi.</title>
        <authorList>
            <person name="Cohen S.P."/>
            <person name="Baruah I.K."/>
            <person name="Amoako-Attah I."/>
            <person name="Bukari Y."/>
            <person name="Meinhardt L.W."/>
            <person name="Bailey B.A."/>
        </authorList>
    </citation>
    <scope>NUCLEOTIDE SEQUENCE [LARGE SCALE GENOMIC DNA]</scope>
    <source>
        <strain evidence="6 7">GH-76</strain>
    </source>
</reference>
<dbReference type="EMBL" id="JBAHYK010001819">
    <property type="protein sequence ID" value="KAL0566672.1"/>
    <property type="molecule type" value="Genomic_DNA"/>
</dbReference>
<comment type="subcellular location">
    <subcellularLocation>
        <location evidence="1">Membrane</location>
        <topology evidence="1">Multi-pass membrane protein</topology>
    </subcellularLocation>
</comment>
<evidence type="ECO:0000256" key="1">
    <source>
        <dbReference type="ARBA" id="ARBA00004141"/>
    </source>
</evidence>
<dbReference type="InterPro" id="IPR044878">
    <property type="entry name" value="UbiA_sf"/>
</dbReference>
<evidence type="ECO:0000256" key="3">
    <source>
        <dbReference type="ARBA" id="ARBA00022989"/>
    </source>
</evidence>
<evidence type="ECO:0000256" key="2">
    <source>
        <dbReference type="ARBA" id="ARBA00022692"/>
    </source>
</evidence>
<gene>
    <name evidence="6" type="ORF">V5O48_015334</name>
</gene>
<evidence type="ECO:0000313" key="7">
    <source>
        <dbReference type="Proteomes" id="UP001465976"/>
    </source>
</evidence>
<evidence type="ECO:0000256" key="5">
    <source>
        <dbReference type="SAM" id="Phobius"/>
    </source>
</evidence>
<dbReference type="CDD" id="cd13965">
    <property type="entry name" value="PT_UbiA_3"/>
    <property type="match status" value="1"/>
</dbReference>
<dbReference type="Proteomes" id="UP001465976">
    <property type="component" value="Unassembled WGS sequence"/>
</dbReference>
<evidence type="ECO:0008006" key="8">
    <source>
        <dbReference type="Google" id="ProtNLM"/>
    </source>
</evidence>
<dbReference type="Pfam" id="PF01040">
    <property type="entry name" value="UbiA"/>
    <property type="match status" value="1"/>
</dbReference>
<keyword evidence="3 5" id="KW-1133">Transmembrane helix</keyword>
<evidence type="ECO:0000256" key="4">
    <source>
        <dbReference type="ARBA" id="ARBA00023136"/>
    </source>
</evidence>
<proteinExistence type="predicted"/>
<feature type="transmembrane region" description="Helical" evidence="5">
    <location>
        <begin position="124"/>
        <end position="152"/>
    </location>
</feature>
<keyword evidence="4 5" id="KW-0472">Membrane</keyword>